<reference evidence="3" key="1">
    <citation type="submission" date="2021-01" db="EMBL/GenBank/DDBJ databases">
        <authorList>
            <person name="Corre E."/>
            <person name="Pelletier E."/>
            <person name="Niang G."/>
            <person name="Scheremetjew M."/>
            <person name="Finn R."/>
            <person name="Kale V."/>
            <person name="Holt S."/>
            <person name="Cochrane G."/>
            <person name="Meng A."/>
            <person name="Brown T."/>
            <person name="Cohen L."/>
        </authorList>
    </citation>
    <scope>NUCLEOTIDE SEQUENCE</scope>
    <source>
        <strain evidence="3">RCC1130</strain>
    </source>
</reference>
<accession>A0A6U5DJQ6</accession>
<feature type="compositionally biased region" description="Polar residues" evidence="1">
    <location>
        <begin position="25"/>
        <end position="45"/>
    </location>
</feature>
<proteinExistence type="predicted"/>
<evidence type="ECO:0000313" key="3">
    <source>
        <dbReference type="EMBL" id="CAD8527389.1"/>
    </source>
</evidence>
<evidence type="ECO:0000256" key="1">
    <source>
        <dbReference type="SAM" id="MobiDB-lite"/>
    </source>
</evidence>
<evidence type="ECO:0000313" key="2">
    <source>
        <dbReference type="EMBL" id="CAD8527388.1"/>
    </source>
</evidence>
<feature type="compositionally biased region" description="Polar residues" evidence="1">
    <location>
        <begin position="7"/>
        <end position="16"/>
    </location>
</feature>
<organism evidence="3">
    <name type="scientific">Calcidiscus leptoporus</name>
    <dbReference type="NCBI Taxonomy" id="127549"/>
    <lineage>
        <taxon>Eukaryota</taxon>
        <taxon>Haptista</taxon>
        <taxon>Haptophyta</taxon>
        <taxon>Prymnesiophyceae</taxon>
        <taxon>Coccolithales</taxon>
        <taxon>Calcidiscaceae</taxon>
        <taxon>Calcidiscus</taxon>
    </lineage>
</organism>
<dbReference type="EMBL" id="HBER01005217">
    <property type="protein sequence ID" value="CAD8527388.1"/>
    <property type="molecule type" value="Transcribed_RNA"/>
</dbReference>
<feature type="region of interest" description="Disordered" evidence="1">
    <location>
        <begin position="179"/>
        <end position="200"/>
    </location>
</feature>
<dbReference type="EMBL" id="HBER01005218">
    <property type="protein sequence ID" value="CAD8527389.1"/>
    <property type="molecule type" value="Transcribed_RNA"/>
</dbReference>
<sequence length="200" mass="21865">MPRCQPQDASVDTDGSQPAHVVLRSSPTLLQQPNCSSPAEPSFSVSVRKRKHVELQAVVYDEDSECVDAPPEPRSKRCGCSVEVDEDEQRSEFVCEMCVLSSCAAEESRQPAAKARPAPNWNQLVCTPRRRGRNTCQLCETAVPSTMSTCARCWFMTMQATFQATIQLTKLHGTYSCPASTSSLVSPSCEAPSTRKTDAS</sequence>
<protein>
    <submittedName>
        <fullName evidence="3">Uncharacterized protein</fullName>
    </submittedName>
</protein>
<dbReference type="AlphaFoldDB" id="A0A6U5DJQ6"/>
<feature type="region of interest" description="Disordered" evidence="1">
    <location>
        <begin position="1"/>
        <end position="46"/>
    </location>
</feature>
<name>A0A6U5DJQ6_9EUKA</name>
<gene>
    <name evidence="2" type="ORF">CLEP1334_LOCUS2609</name>
    <name evidence="3" type="ORF">CLEP1334_LOCUS2610</name>
</gene>